<evidence type="ECO:0000313" key="3">
    <source>
        <dbReference type="Proteomes" id="UP000177187"/>
    </source>
</evidence>
<keyword evidence="1" id="KW-0472">Membrane</keyword>
<name>A0A1F5FFR6_9BACT</name>
<proteinExistence type="predicted"/>
<feature type="transmembrane region" description="Helical" evidence="1">
    <location>
        <begin position="49"/>
        <end position="68"/>
    </location>
</feature>
<evidence type="ECO:0000256" key="1">
    <source>
        <dbReference type="SAM" id="Phobius"/>
    </source>
</evidence>
<sequence>MEEKTVERPKLFNFNGGIEFGQRLFGFLLIALLAAVALVLHACGVIGEGAFNAAIVTAGTVAAALAVGRSIQKAAREKAGGEIDDATGNAIIEAVGKAAPQPKGGGGFGDGKSV</sequence>
<keyword evidence="1" id="KW-1133">Transmembrane helix</keyword>
<comment type="caution">
    <text evidence="2">The sequence shown here is derived from an EMBL/GenBank/DDBJ whole genome shotgun (WGS) entry which is preliminary data.</text>
</comment>
<organism evidence="2 3">
    <name type="scientific">Candidatus Coatesbacteria bacterium RBG_13_66_14</name>
    <dbReference type="NCBI Taxonomy" id="1817816"/>
    <lineage>
        <taxon>Bacteria</taxon>
        <taxon>Candidatus Coatesiibacteriota</taxon>
    </lineage>
</organism>
<feature type="transmembrane region" description="Helical" evidence="1">
    <location>
        <begin position="24"/>
        <end position="43"/>
    </location>
</feature>
<dbReference type="Proteomes" id="UP000177187">
    <property type="component" value="Unassembled WGS sequence"/>
</dbReference>
<keyword evidence="1" id="KW-0812">Transmembrane</keyword>
<accession>A0A1F5FFR6</accession>
<dbReference type="STRING" id="1817816.A2Y64_09425"/>
<gene>
    <name evidence="2" type="ORF">A2Y64_09425</name>
</gene>
<evidence type="ECO:0000313" key="2">
    <source>
        <dbReference type="EMBL" id="OGD78489.1"/>
    </source>
</evidence>
<reference evidence="2 3" key="1">
    <citation type="journal article" date="2016" name="Nat. Commun.">
        <title>Thousands of microbial genomes shed light on interconnected biogeochemical processes in an aquifer system.</title>
        <authorList>
            <person name="Anantharaman K."/>
            <person name="Brown C.T."/>
            <person name="Hug L.A."/>
            <person name="Sharon I."/>
            <person name="Castelle C.J."/>
            <person name="Probst A.J."/>
            <person name="Thomas B.C."/>
            <person name="Singh A."/>
            <person name="Wilkins M.J."/>
            <person name="Karaoz U."/>
            <person name="Brodie E.L."/>
            <person name="Williams K.H."/>
            <person name="Hubbard S.S."/>
            <person name="Banfield J.F."/>
        </authorList>
    </citation>
    <scope>NUCLEOTIDE SEQUENCE [LARGE SCALE GENOMIC DNA]</scope>
</reference>
<protein>
    <submittedName>
        <fullName evidence="2">Uncharacterized protein</fullName>
    </submittedName>
</protein>
<dbReference type="AlphaFoldDB" id="A0A1F5FFR6"/>
<dbReference type="EMBL" id="MFAF01000034">
    <property type="protein sequence ID" value="OGD78489.1"/>
    <property type="molecule type" value="Genomic_DNA"/>
</dbReference>